<evidence type="ECO:0000256" key="4">
    <source>
        <dbReference type="ARBA" id="ARBA00022490"/>
    </source>
</evidence>
<name>A0A8C4R5A4_EPTBU</name>
<dbReference type="InterPro" id="IPR036388">
    <property type="entry name" value="WH-like_DNA-bd_sf"/>
</dbReference>
<evidence type="ECO:0000256" key="1">
    <source>
        <dbReference type="ARBA" id="ARBA00004123"/>
    </source>
</evidence>
<dbReference type="GeneTree" id="ENSGT00940000161401"/>
<evidence type="ECO:0000256" key="8">
    <source>
        <dbReference type="ARBA" id="ARBA00023125"/>
    </source>
</evidence>
<reference evidence="15" key="1">
    <citation type="submission" date="2025-08" db="UniProtKB">
        <authorList>
            <consortium name="Ensembl"/>
        </authorList>
    </citation>
    <scope>IDENTIFICATION</scope>
</reference>
<evidence type="ECO:0000256" key="13">
    <source>
        <dbReference type="SAM" id="MobiDB-lite"/>
    </source>
</evidence>
<dbReference type="InterPro" id="IPR030456">
    <property type="entry name" value="TF_fork_head_CS_2"/>
</dbReference>
<feature type="DNA-binding region" description="Fork-head" evidence="12">
    <location>
        <begin position="106"/>
        <end position="200"/>
    </location>
</feature>
<keyword evidence="4" id="KW-0963">Cytoplasm</keyword>
<feature type="region of interest" description="Disordered" evidence="13">
    <location>
        <begin position="448"/>
        <end position="493"/>
    </location>
</feature>
<dbReference type="OMA" id="TGGMMQR"/>
<dbReference type="GO" id="GO:0000978">
    <property type="term" value="F:RNA polymerase II cis-regulatory region sequence-specific DNA binding"/>
    <property type="evidence" value="ECO:0007669"/>
    <property type="project" value="TreeGrafter"/>
</dbReference>
<evidence type="ECO:0000256" key="6">
    <source>
        <dbReference type="ARBA" id="ARBA00022604"/>
    </source>
</evidence>
<keyword evidence="10 12" id="KW-0539">Nucleus</keyword>
<proteinExistence type="predicted"/>
<dbReference type="SMART" id="SM00339">
    <property type="entry name" value="FH"/>
    <property type="match status" value="1"/>
</dbReference>
<evidence type="ECO:0000256" key="7">
    <source>
        <dbReference type="ARBA" id="ARBA00023015"/>
    </source>
</evidence>
<evidence type="ECO:0000256" key="2">
    <source>
        <dbReference type="ARBA" id="ARBA00004496"/>
    </source>
</evidence>
<dbReference type="Gene3D" id="1.10.10.10">
    <property type="entry name" value="Winged helix-like DNA-binding domain superfamily/Winged helix DNA-binding domain"/>
    <property type="match status" value="1"/>
</dbReference>
<feature type="region of interest" description="Disordered" evidence="13">
    <location>
        <begin position="220"/>
        <end position="288"/>
    </location>
</feature>
<dbReference type="PANTHER" id="PTHR45767">
    <property type="entry name" value="FORKHEAD BOX PROTEIN O"/>
    <property type="match status" value="1"/>
</dbReference>
<evidence type="ECO:0000313" key="16">
    <source>
        <dbReference type="Proteomes" id="UP000694388"/>
    </source>
</evidence>
<evidence type="ECO:0000256" key="3">
    <source>
        <dbReference type="ARBA" id="ARBA00022473"/>
    </source>
</evidence>
<dbReference type="FunFam" id="1.10.10.10:FF:000032">
    <property type="entry name" value="Forkhead box protein O4"/>
    <property type="match status" value="1"/>
</dbReference>
<dbReference type="InterPro" id="IPR032068">
    <property type="entry name" value="FOXO_KIX-bd"/>
</dbReference>
<dbReference type="PRINTS" id="PR00053">
    <property type="entry name" value="FORKHEAD"/>
</dbReference>
<feature type="compositionally biased region" description="Polar residues" evidence="13">
    <location>
        <begin position="254"/>
        <end position="271"/>
    </location>
</feature>
<feature type="domain" description="Fork-head" evidence="14">
    <location>
        <begin position="106"/>
        <end position="200"/>
    </location>
</feature>
<keyword evidence="5" id="KW-0597">Phosphoprotein</keyword>
<dbReference type="Proteomes" id="UP000694388">
    <property type="component" value="Unplaced"/>
</dbReference>
<evidence type="ECO:0000256" key="11">
    <source>
        <dbReference type="ARBA" id="ARBA00039893"/>
    </source>
</evidence>
<sequence length="589" mass="64115">MAEAEEMRDPDAEVDIDPEFAPQTRQRACTWPRPRRPCVPGKDGEAAEAASSPPAEGSADPCVPGNGLGAPSGAEVSPGAALGGSAASAVTVVTAKKTTSSRRNPWGNLSYADLITQAIESSPEKRMTLSQIYDWMVRCVPYFKDKGDNNSSAGWKNSIRHNLSLHSRFIRVQNDDTGKSSWWMLNPDGGKGGKSPRRRAVSMDNSNKLAKVRAKVAKKKRAAVAEGRSDSPNCWAANSPSQNSDEFEPWSFRPRSSSNASTLSGRVSPTRMTLEFEERSEHEGSPVSPRMYLETRNQITLNKPLSAEMPRLADLTGTMNLNDKMHQTLCPLNNKIMDDLLEDMDVQSTTQSTMNNPLAPALGGSPNFCFSPQSESFGNSIFSPSGGSVPAWRPPPMETIQENKPTTFPTLPTFNSQTFRDMLESETLPGSDFPIRQADVMLAQAGTQPNSARLPGNPPRSVFSQGSPVRFPQSSSNTDVMQQDQMPSVKSGPLSPSLILGSEQSNMHILQHAADPTLLTKRPLSPGLPSIPDCTMGDPLGFSHGSQRMPPDLDLTVFEDCQFEDFDIYSLIQGELQDEEGLNVTFDTH</sequence>
<dbReference type="CDD" id="cd20060">
    <property type="entry name" value="FH_FOXO1"/>
    <property type="match status" value="1"/>
</dbReference>
<dbReference type="GO" id="GO:0005634">
    <property type="term" value="C:nucleus"/>
    <property type="evidence" value="ECO:0007669"/>
    <property type="project" value="UniProtKB-SubCell"/>
</dbReference>
<dbReference type="SUPFAM" id="SSF46785">
    <property type="entry name" value="Winged helix' DNA-binding domain"/>
    <property type="match status" value="1"/>
</dbReference>
<reference evidence="15" key="2">
    <citation type="submission" date="2025-09" db="UniProtKB">
        <authorList>
            <consortium name="Ensembl"/>
        </authorList>
    </citation>
    <scope>IDENTIFICATION</scope>
</reference>
<dbReference type="PROSITE" id="PS00658">
    <property type="entry name" value="FORK_HEAD_2"/>
    <property type="match status" value="1"/>
</dbReference>
<dbReference type="PROSITE" id="PS50039">
    <property type="entry name" value="FORK_HEAD_3"/>
    <property type="match status" value="1"/>
</dbReference>
<dbReference type="InterPro" id="IPR001766">
    <property type="entry name" value="Fork_head_dom"/>
</dbReference>
<evidence type="ECO:0000256" key="9">
    <source>
        <dbReference type="ARBA" id="ARBA00023163"/>
    </source>
</evidence>
<comment type="subcellular location">
    <subcellularLocation>
        <location evidence="2">Cytoplasm</location>
    </subcellularLocation>
    <subcellularLocation>
        <location evidence="1 12">Nucleus</location>
    </subcellularLocation>
</comment>
<dbReference type="Pfam" id="PF16675">
    <property type="entry name" value="FOXO_KIX_bdg"/>
    <property type="match status" value="1"/>
</dbReference>
<dbReference type="GO" id="GO:0000981">
    <property type="term" value="F:DNA-binding transcription factor activity, RNA polymerase II-specific"/>
    <property type="evidence" value="ECO:0007669"/>
    <property type="project" value="TreeGrafter"/>
</dbReference>
<evidence type="ECO:0000313" key="15">
    <source>
        <dbReference type="Ensembl" id="ENSEBUP00000025407.1"/>
    </source>
</evidence>
<keyword evidence="8 12" id="KW-0238">DNA-binding</keyword>
<dbReference type="Pfam" id="PF00250">
    <property type="entry name" value="Forkhead"/>
    <property type="match status" value="1"/>
</dbReference>
<evidence type="ECO:0000259" key="14">
    <source>
        <dbReference type="PROSITE" id="PS50039"/>
    </source>
</evidence>
<dbReference type="PANTHER" id="PTHR45767:SF2">
    <property type="entry name" value="FORKHEAD BOX PROTEIN O"/>
    <property type="match status" value="1"/>
</dbReference>
<feature type="region of interest" description="Disordered" evidence="13">
    <location>
        <begin position="181"/>
        <end position="200"/>
    </location>
</feature>
<dbReference type="AlphaFoldDB" id="A0A8C4R5A4"/>
<accession>A0A8C4R5A4</accession>
<dbReference type="InterPro" id="IPR047408">
    <property type="entry name" value="FH_FOXO1"/>
</dbReference>
<evidence type="ECO:0000256" key="12">
    <source>
        <dbReference type="PROSITE-ProRule" id="PRU00089"/>
    </source>
</evidence>
<feature type="compositionally biased region" description="Polar residues" evidence="13">
    <location>
        <begin position="462"/>
        <end position="488"/>
    </location>
</feature>
<feature type="compositionally biased region" description="Low complexity" evidence="13">
    <location>
        <begin position="47"/>
        <end position="61"/>
    </location>
</feature>
<keyword evidence="7" id="KW-0805">Transcription regulation</keyword>
<organism evidence="15 16">
    <name type="scientific">Eptatretus burgeri</name>
    <name type="common">Inshore hagfish</name>
    <dbReference type="NCBI Taxonomy" id="7764"/>
    <lineage>
        <taxon>Eukaryota</taxon>
        <taxon>Metazoa</taxon>
        <taxon>Chordata</taxon>
        <taxon>Craniata</taxon>
        <taxon>Vertebrata</taxon>
        <taxon>Cyclostomata</taxon>
        <taxon>Myxini</taxon>
        <taxon>Myxiniformes</taxon>
        <taxon>Myxinidae</taxon>
        <taxon>Eptatretinae</taxon>
        <taxon>Eptatretus</taxon>
    </lineage>
</organism>
<dbReference type="Ensembl" id="ENSEBUT00000025984.1">
    <property type="protein sequence ID" value="ENSEBUP00000025407.1"/>
    <property type="gene ID" value="ENSEBUG00000015671.1"/>
</dbReference>
<evidence type="ECO:0000256" key="5">
    <source>
        <dbReference type="ARBA" id="ARBA00022553"/>
    </source>
</evidence>
<keyword evidence="9" id="KW-0804">Transcription</keyword>
<keyword evidence="3" id="KW-0217">Developmental protein</keyword>
<protein>
    <recommendedName>
        <fullName evidence="11">Forkhead box protein O</fullName>
    </recommendedName>
</protein>
<dbReference type="GO" id="GO:0005737">
    <property type="term" value="C:cytoplasm"/>
    <property type="evidence" value="ECO:0007669"/>
    <property type="project" value="UniProtKB-SubCell"/>
</dbReference>
<feature type="compositionally biased region" description="Basic and acidic residues" evidence="13">
    <location>
        <begin position="274"/>
        <end position="284"/>
    </location>
</feature>
<evidence type="ECO:0000256" key="10">
    <source>
        <dbReference type="ARBA" id="ARBA00023242"/>
    </source>
</evidence>
<feature type="compositionally biased region" description="Basic and acidic residues" evidence="13">
    <location>
        <begin position="1"/>
        <end position="11"/>
    </location>
</feature>
<keyword evidence="6" id="KW-0341">Growth regulation</keyword>
<feature type="compositionally biased region" description="Polar residues" evidence="13">
    <location>
        <begin position="230"/>
        <end position="244"/>
    </location>
</feature>
<dbReference type="InterPro" id="IPR036390">
    <property type="entry name" value="WH_DNA-bd_sf"/>
</dbReference>
<feature type="region of interest" description="Disordered" evidence="13">
    <location>
        <begin position="1"/>
        <end position="77"/>
    </location>
</feature>
<keyword evidence="16" id="KW-1185">Reference proteome</keyword>